<dbReference type="RefSeq" id="XP_031574495.1">
    <property type="nucleotide sequence ID" value="XM_031718635.1"/>
</dbReference>
<evidence type="ECO:0000313" key="8">
    <source>
        <dbReference type="RefSeq" id="XP_031574495.1"/>
    </source>
</evidence>
<keyword evidence="5" id="KW-0472">Membrane</keyword>
<evidence type="ECO:0000256" key="3">
    <source>
        <dbReference type="ARBA" id="ARBA00022692"/>
    </source>
</evidence>
<gene>
    <name evidence="8" type="primary">LOC116308250</name>
</gene>
<dbReference type="CDD" id="cd06662">
    <property type="entry name" value="SURF1"/>
    <property type="match status" value="1"/>
</dbReference>
<name>A0A6P8JDA0_ACTTE</name>
<dbReference type="PANTHER" id="PTHR23427">
    <property type="entry name" value="SURFEIT LOCUS PROTEIN"/>
    <property type="match status" value="1"/>
</dbReference>
<keyword evidence="6" id="KW-0496">Mitochondrion</keyword>
<evidence type="ECO:0000256" key="2">
    <source>
        <dbReference type="ARBA" id="ARBA00007165"/>
    </source>
</evidence>
<keyword evidence="6" id="KW-0999">Mitochondrion inner membrane</keyword>
<dbReference type="InParanoid" id="A0A6P8JDA0"/>
<accession>A0A6P8JDA0</accession>
<sequence>MFIISRGLRNLRVFKENAALRCFLSSTARQNHGKESKMQYLLLGIPVTAFGLGTWQVQRLSWKKSLIKDMENRTTMEPLSMPDRIEDLDTSSLQYRRIRLRGKFDHSYEFHVLPRSLNEETSSGGLGKKPKTGAHIFTAFVLSGSGERILVNRGWVPMDKIDPEKRKNGQIEDEIELVAFIRKNEKRAPFAPKNNVANNRWHFRDVTTMAEIANCLPIQVDADAGSTLPDGPVGGQTQVRLRNEHLQYIFTWYALSAATAYMFYRLKRKPHSSFG</sequence>
<dbReference type="GeneID" id="116308250"/>
<evidence type="ECO:0000313" key="7">
    <source>
        <dbReference type="Proteomes" id="UP000515163"/>
    </source>
</evidence>
<reference evidence="8" key="1">
    <citation type="submission" date="2025-08" db="UniProtKB">
        <authorList>
            <consortium name="RefSeq"/>
        </authorList>
    </citation>
    <scope>IDENTIFICATION</scope>
    <source>
        <tissue evidence="8">Tentacle</tissue>
    </source>
</reference>
<keyword evidence="3" id="KW-0812">Transmembrane</keyword>
<dbReference type="InterPro" id="IPR045214">
    <property type="entry name" value="Surf1/Surf4"/>
</dbReference>
<comment type="subcellular location">
    <subcellularLocation>
        <location evidence="1">Membrane</location>
    </subcellularLocation>
    <subcellularLocation>
        <location evidence="6">Mitochondrion inner membrane</location>
        <topology evidence="6">Multi-pass membrane protein</topology>
    </subcellularLocation>
</comment>
<comment type="similarity">
    <text evidence="2 6">Belongs to the SURF1 family.</text>
</comment>
<dbReference type="PROSITE" id="PS50895">
    <property type="entry name" value="SURF1"/>
    <property type="match status" value="1"/>
</dbReference>
<dbReference type="Pfam" id="PF02104">
    <property type="entry name" value="SURF1"/>
    <property type="match status" value="1"/>
</dbReference>
<dbReference type="GO" id="GO:0005743">
    <property type="term" value="C:mitochondrial inner membrane"/>
    <property type="evidence" value="ECO:0007669"/>
    <property type="project" value="UniProtKB-SubCell"/>
</dbReference>
<evidence type="ECO:0000256" key="4">
    <source>
        <dbReference type="ARBA" id="ARBA00022989"/>
    </source>
</evidence>
<proteinExistence type="inferred from homology"/>
<comment type="function">
    <text evidence="6">Probably involved in the biogenesis of the COX complex.</text>
</comment>
<evidence type="ECO:0000256" key="5">
    <source>
        <dbReference type="ARBA" id="ARBA00023136"/>
    </source>
</evidence>
<dbReference type="OrthoDB" id="10040024at2759"/>
<evidence type="ECO:0000256" key="1">
    <source>
        <dbReference type="ARBA" id="ARBA00004370"/>
    </source>
</evidence>
<dbReference type="AlphaFoldDB" id="A0A6P8JDA0"/>
<protein>
    <recommendedName>
        <fullName evidence="6">SURF1-like protein</fullName>
    </recommendedName>
</protein>
<dbReference type="InterPro" id="IPR002994">
    <property type="entry name" value="Surf1/Shy1"/>
</dbReference>
<dbReference type="GO" id="GO:0033617">
    <property type="term" value="P:mitochondrial respiratory chain complex IV assembly"/>
    <property type="evidence" value="ECO:0007669"/>
    <property type="project" value="TreeGrafter"/>
</dbReference>
<dbReference type="PANTHER" id="PTHR23427:SF2">
    <property type="entry name" value="SURFEIT LOCUS PROTEIN 1"/>
    <property type="match status" value="1"/>
</dbReference>
<evidence type="ECO:0000256" key="6">
    <source>
        <dbReference type="RuleBase" id="RU363076"/>
    </source>
</evidence>
<dbReference type="KEGG" id="aten:116308250"/>
<dbReference type="Proteomes" id="UP000515163">
    <property type="component" value="Unplaced"/>
</dbReference>
<keyword evidence="7" id="KW-1185">Reference proteome</keyword>
<keyword evidence="4" id="KW-1133">Transmembrane helix</keyword>
<dbReference type="FunCoup" id="A0A6P8JDA0">
    <property type="interactions" value="988"/>
</dbReference>
<organism evidence="7 8">
    <name type="scientific">Actinia tenebrosa</name>
    <name type="common">Australian red waratah sea anemone</name>
    <dbReference type="NCBI Taxonomy" id="6105"/>
    <lineage>
        <taxon>Eukaryota</taxon>
        <taxon>Metazoa</taxon>
        <taxon>Cnidaria</taxon>
        <taxon>Anthozoa</taxon>
        <taxon>Hexacorallia</taxon>
        <taxon>Actiniaria</taxon>
        <taxon>Actiniidae</taxon>
        <taxon>Actinia</taxon>
    </lineage>
</organism>